<dbReference type="GeneID" id="115466221"/>
<organism evidence="3 4">
    <name type="scientific">Microcaecilia unicolor</name>
    <dbReference type="NCBI Taxonomy" id="1415580"/>
    <lineage>
        <taxon>Eukaryota</taxon>
        <taxon>Metazoa</taxon>
        <taxon>Chordata</taxon>
        <taxon>Craniata</taxon>
        <taxon>Vertebrata</taxon>
        <taxon>Euteleostomi</taxon>
        <taxon>Amphibia</taxon>
        <taxon>Gymnophiona</taxon>
        <taxon>Siphonopidae</taxon>
        <taxon>Microcaecilia</taxon>
    </lineage>
</organism>
<evidence type="ECO:0000256" key="1">
    <source>
        <dbReference type="SAM" id="MobiDB-lite"/>
    </source>
</evidence>
<dbReference type="CTD" id="103040451"/>
<dbReference type="Pfam" id="PF15576">
    <property type="entry name" value="DUF4661"/>
    <property type="match status" value="1"/>
</dbReference>
<keyword evidence="2" id="KW-0472">Membrane</keyword>
<dbReference type="Proteomes" id="UP000515156">
    <property type="component" value="Chromosome 3"/>
</dbReference>
<accession>A0A6P7XRA8</accession>
<evidence type="ECO:0000313" key="4">
    <source>
        <dbReference type="RefSeq" id="XP_030053205.1"/>
    </source>
</evidence>
<protein>
    <submittedName>
        <fullName evidence="4">Uncharacterized protein C6orf47 homolog</fullName>
    </submittedName>
</protein>
<evidence type="ECO:0000256" key="2">
    <source>
        <dbReference type="SAM" id="Phobius"/>
    </source>
</evidence>
<keyword evidence="2" id="KW-0812">Transmembrane</keyword>
<feature type="compositionally biased region" description="Basic and acidic residues" evidence="1">
    <location>
        <begin position="42"/>
        <end position="81"/>
    </location>
</feature>
<keyword evidence="3" id="KW-1185">Reference proteome</keyword>
<feature type="transmembrane region" description="Helical" evidence="2">
    <location>
        <begin position="157"/>
        <end position="176"/>
    </location>
</feature>
<dbReference type="PANTHER" id="PTHR14307:SF0">
    <property type="entry name" value="SI:CH73-25F10.6"/>
    <property type="match status" value="1"/>
</dbReference>
<dbReference type="KEGG" id="muo:115466221"/>
<dbReference type="AlphaFoldDB" id="A0A6P7XRA8"/>
<evidence type="ECO:0000313" key="3">
    <source>
        <dbReference type="Proteomes" id="UP000515156"/>
    </source>
</evidence>
<sequence length="240" mass="27645">MLLKAGWSWTLPQYLRRIPGRWWWRRQPEEERPQKEEEDGEERLLEKEGEREENPLKKEREERSLKDEDGERASVEVEQKHGETPVRRLLHCLPWRRDMGVAPRDPEVEPAAEEEFQICFNLSRHLFDLCVTSLLGLCSPLFRLGLDIAGLRGPLRLWLHGLAAFLVTASGLHLLLCLLHSYLLHFACLYGLLQALVLSVSVRSRGWGIGGVPEEEDDEEDGEFALAPEVLPGVEEEEPR</sequence>
<dbReference type="PANTHER" id="PTHR14307">
    <property type="entry name" value="C6ORF47 FAMILY MEMBER"/>
    <property type="match status" value="1"/>
</dbReference>
<name>A0A6P7XRA8_9AMPH</name>
<proteinExistence type="predicted"/>
<dbReference type="RefSeq" id="XP_030053205.1">
    <property type="nucleotide sequence ID" value="XM_030197345.1"/>
</dbReference>
<dbReference type="OrthoDB" id="9950360at2759"/>
<dbReference type="InParanoid" id="A0A6P7XRA8"/>
<reference evidence="4" key="1">
    <citation type="submission" date="2025-08" db="UniProtKB">
        <authorList>
            <consortium name="RefSeq"/>
        </authorList>
    </citation>
    <scope>IDENTIFICATION</scope>
</reference>
<gene>
    <name evidence="4" type="primary">C3H6orf47</name>
</gene>
<keyword evidence="2" id="KW-1133">Transmembrane helix</keyword>
<feature type="region of interest" description="Disordered" evidence="1">
    <location>
        <begin position="29"/>
        <end position="81"/>
    </location>
</feature>
<dbReference type="InterPro" id="IPR029073">
    <property type="entry name" value="DUF4661"/>
</dbReference>